<dbReference type="STRING" id="7167.A0A182F0Y7"/>
<evidence type="ECO:0000256" key="6">
    <source>
        <dbReference type="ARBA" id="ARBA00022687"/>
    </source>
</evidence>
<comment type="function">
    <text evidence="8">Ligand for members of the frizzled family of seven transmembrane receptors.</text>
</comment>
<dbReference type="GO" id="GO:0030182">
    <property type="term" value="P:neuron differentiation"/>
    <property type="evidence" value="ECO:0007669"/>
    <property type="project" value="TreeGrafter"/>
</dbReference>
<evidence type="ECO:0000256" key="4">
    <source>
        <dbReference type="ARBA" id="ARBA00022525"/>
    </source>
</evidence>
<organism evidence="9 10">
    <name type="scientific">Anopheles albimanus</name>
    <name type="common">New world malaria mosquito</name>
    <dbReference type="NCBI Taxonomy" id="7167"/>
    <lineage>
        <taxon>Eukaryota</taxon>
        <taxon>Metazoa</taxon>
        <taxon>Ecdysozoa</taxon>
        <taxon>Arthropoda</taxon>
        <taxon>Hexapoda</taxon>
        <taxon>Insecta</taxon>
        <taxon>Pterygota</taxon>
        <taxon>Neoptera</taxon>
        <taxon>Endopterygota</taxon>
        <taxon>Diptera</taxon>
        <taxon>Nematocera</taxon>
        <taxon>Culicoidea</taxon>
        <taxon>Culicidae</taxon>
        <taxon>Anophelinae</taxon>
        <taxon>Anopheles</taxon>
    </lineage>
</organism>
<evidence type="ECO:0000256" key="7">
    <source>
        <dbReference type="ARBA" id="ARBA00023157"/>
    </source>
</evidence>
<dbReference type="GO" id="GO:0060070">
    <property type="term" value="P:canonical Wnt signaling pathway"/>
    <property type="evidence" value="ECO:0007669"/>
    <property type="project" value="TreeGrafter"/>
</dbReference>
<evidence type="ECO:0000256" key="3">
    <source>
        <dbReference type="ARBA" id="ARBA00022473"/>
    </source>
</evidence>
<dbReference type="GO" id="GO:0005125">
    <property type="term" value="F:cytokine activity"/>
    <property type="evidence" value="ECO:0007669"/>
    <property type="project" value="TreeGrafter"/>
</dbReference>
<proteinExistence type="inferred from homology"/>
<reference evidence="9" key="2">
    <citation type="submission" date="2022-08" db="UniProtKB">
        <authorList>
            <consortium name="EnsemblMetazoa"/>
        </authorList>
    </citation>
    <scope>IDENTIFICATION</scope>
    <source>
        <strain evidence="9">STECLA/ALBI9_A</strain>
    </source>
</reference>
<dbReference type="GO" id="GO:0005109">
    <property type="term" value="F:frizzled binding"/>
    <property type="evidence" value="ECO:0007669"/>
    <property type="project" value="TreeGrafter"/>
</dbReference>
<keyword evidence="10" id="KW-1185">Reference proteome</keyword>
<dbReference type="AlphaFoldDB" id="A0A182F0Y7"/>
<dbReference type="PANTHER" id="PTHR12027:SF98">
    <property type="entry name" value="PROTEIN WNT"/>
    <property type="match status" value="1"/>
</dbReference>
<accession>A0A182F0Y7</accession>
<dbReference type="GO" id="GO:0045165">
    <property type="term" value="P:cell fate commitment"/>
    <property type="evidence" value="ECO:0007669"/>
    <property type="project" value="TreeGrafter"/>
</dbReference>
<keyword evidence="4" id="KW-0964">Secreted</keyword>
<evidence type="ECO:0000313" key="10">
    <source>
        <dbReference type="Proteomes" id="UP000069272"/>
    </source>
</evidence>
<keyword evidence="5" id="KW-0272">Extracellular matrix</keyword>
<evidence type="ECO:0000256" key="2">
    <source>
        <dbReference type="ARBA" id="ARBA00005683"/>
    </source>
</evidence>
<evidence type="ECO:0000256" key="1">
    <source>
        <dbReference type="ARBA" id="ARBA00004498"/>
    </source>
</evidence>
<comment type="similarity">
    <text evidence="2 8">Belongs to the Wnt family.</text>
</comment>
<dbReference type="VEuPathDB" id="VectorBase:AALB000110"/>
<dbReference type="SMART" id="SM00097">
    <property type="entry name" value="WNT1"/>
    <property type="match status" value="1"/>
</dbReference>
<evidence type="ECO:0000313" key="9">
    <source>
        <dbReference type="EnsemblMetazoa" id="AALB000110-PA"/>
    </source>
</evidence>
<protein>
    <recommendedName>
        <fullName evidence="8">Protein Wnt</fullName>
    </recommendedName>
</protein>
<dbReference type="Proteomes" id="UP000069272">
    <property type="component" value="Chromosome 2L"/>
</dbReference>
<comment type="subcellular location">
    <subcellularLocation>
        <location evidence="1 8">Secreted</location>
        <location evidence="1 8">Extracellular space</location>
        <location evidence="1 8">Extracellular matrix</location>
    </subcellularLocation>
</comment>
<dbReference type="VEuPathDB" id="VectorBase:AALB20_032519"/>
<dbReference type="PANTHER" id="PTHR12027">
    <property type="entry name" value="WNT RELATED"/>
    <property type="match status" value="1"/>
</dbReference>
<keyword evidence="3 8" id="KW-0217">Developmental protein</keyword>
<keyword evidence="6 8" id="KW-0879">Wnt signaling pathway</keyword>
<evidence type="ECO:0000256" key="8">
    <source>
        <dbReference type="RuleBase" id="RU003500"/>
    </source>
</evidence>
<sequence length="306" mass="33991">MIECRQFLVSSSSSSLRRNRIETVSSPDEGSRDEWWEPIAVRRTGGQTGHAQGLPDVRATCRTVPGLTRDQLELCYRASDVTATAIEGLEQGVRECQYQFQWHRWNCSSLSTRSRNPHTSSMLKRGYRDKGCTMENVQGCKIIADPRPYIFIRNHGQRDADVARIYRAHISIERRNQRASTSTSDSNGGGKVENIHFITSSSIARLGEGSNKHRALSRRLTIGVLLLFCRSPLASESSRRATSSESAPFNCQPEGPSPSSSYCRRCISFDPNQPRQSVSQSGEQSIVQAGAHEAHLLAVLAPLTVK</sequence>
<keyword evidence="7" id="KW-1015">Disulfide bond</keyword>
<evidence type="ECO:0000256" key="5">
    <source>
        <dbReference type="ARBA" id="ARBA00022530"/>
    </source>
</evidence>
<reference evidence="9 10" key="1">
    <citation type="journal article" date="2017" name="G3 (Bethesda)">
        <title>The Physical Genome Mapping of Anopheles albimanus Corrected Scaffold Misassemblies and Identified Interarm Rearrangements in Genus Anopheles.</title>
        <authorList>
            <person name="Artemov G.N."/>
            <person name="Peery A.N."/>
            <person name="Jiang X."/>
            <person name="Tu Z."/>
            <person name="Stegniy V.N."/>
            <person name="Sharakhova M.V."/>
            <person name="Sharakhov I.V."/>
        </authorList>
    </citation>
    <scope>NUCLEOTIDE SEQUENCE [LARGE SCALE GENOMIC DNA]</scope>
    <source>
        <strain evidence="9 10">ALBI9_A</strain>
    </source>
</reference>
<dbReference type="Pfam" id="PF00110">
    <property type="entry name" value="wnt"/>
    <property type="match status" value="1"/>
</dbReference>
<dbReference type="GO" id="GO:0005615">
    <property type="term" value="C:extracellular space"/>
    <property type="evidence" value="ECO:0007669"/>
    <property type="project" value="TreeGrafter"/>
</dbReference>
<name>A0A182F0Y7_ANOAL</name>
<dbReference type="InterPro" id="IPR005817">
    <property type="entry name" value="Wnt"/>
</dbReference>
<dbReference type="EnsemblMetazoa" id="AALB000110-RA">
    <property type="protein sequence ID" value="AALB000110-PA"/>
    <property type="gene ID" value="AALB000110"/>
</dbReference>